<dbReference type="Gene3D" id="3.40.91.50">
    <property type="match status" value="1"/>
</dbReference>
<dbReference type="CDD" id="cd22316">
    <property type="entry name" value="BspD6I-like"/>
    <property type="match status" value="1"/>
</dbReference>
<protein>
    <submittedName>
        <fullName evidence="1">AlwI restriction endonuclease</fullName>
    </submittedName>
</protein>
<dbReference type="Proteomes" id="UP000029033">
    <property type="component" value="Unassembled WGS sequence"/>
</dbReference>
<dbReference type="Pfam" id="PF09491">
    <property type="entry name" value="RE_AlwI"/>
    <property type="match status" value="1"/>
</dbReference>
<organism evidence="1 2">
    <name type="scientific">Bifidobacterium scardovii</name>
    <dbReference type="NCBI Taxonomy" id="158787"/>
    <lineage>
        <taxon>Bacteria</taxon>
        <taxon>Bacillati</taxon>
        <taxon>Actinomycetota</taxon>
        <taxon>Actinomycetes</taxon>
        <taxon>Bifidobacteriales</taxon>
        <taxon>Bifidobacteriaceae</taxon>
        <taxon>Bifidobacterium</taxon>
    </lineage>
</organism>
<name>A0A087DHS1_9BIFI</name>
<proteinExistence type="predicted"/>
<dbReference type="GO" id="GO:0004519">
    <property type="term" value="F:endonuclease activity"/>
    <property type="evidence" value="ECO:0007669"/>
    <property type="project" value="UniProtKB-KW"/>
</dbReference>
<dbReference type="OrthoDB" id="5314016at2"/>
<evidence type="ECO:0000313" key="1">
    <source>
        <dbReference type="EMBL" id="KFI95071.1"/>
    </source>
</evidence>
<dbReference type="RefSeq" id="WP_033516999.1">
    <property type="nucleotide sequence ID" value="NZ_CAUPKV010000003.1"/>
</dbReference>
<keyword evidence="2" id="KW-1185">Reference proteome</keyword>
<dbReference type="InterPro" id="IPR018573">
    <property type="entry name" value="Restrct_endonuc_II_AlwI"/>
</dbReference>
<dbReference type="eggNOG" id="COG1578">
    <property type="taxonomic scope" value="Bacteria"/>
</dbReference>
<sequence length="567" mass="64542">MGKQISIWNIGNTGLRNPLRIWEGLQLFAESPFNGNLRGDNEDRFQTLLNNAGLVHSTGKAEDTSSYARKWRLMFGRFGFIYPQVKKKEGKQEDLGPMDKVTPFGETFLKAKTYPAQQECFLRSLSLEQFEVPGDFGFFSPLRWILAVMLGLEKRTGTSEISRIEFSLWGHTTDPSYDINEVVEHIIDLRNRRKTASAKKRFDAAEIKKRGEDYDKKSDNFTDYSDMNMRYLRISGVVQRKGRGLIIVPAKHLLAEKLAKTTASRRPIMDVYRELCSGATLPTDDLGTAKALLANTEAQLRKNHILYDLSGRSLKTIAEINIARQELEELWQQTDEIKYAKEQPAQWQEISDYMTLLIKGGGKKIDNADEDNGIEVPKDETPVYLEWTLWRAALALGNLTNHPSEVRGFRLDSDFLPVSTAGGGQGDLYWEYGDFTILTEVTMSASSRQEAMEGEPVRRHVSDAVLKYGENNIPVYGLFVAVRIDTNTAETFRHGVWYARGDVKQRLNILPLPLEQFRAYFISLFQSKEPAKHRKVKELIETCEAQRDVMEAPAWKEYIKQVASAGV</sequence>
<comment type="caution">
    <text evidence="1">The sequence shown here is derived from an EMBL/GenBank/DDBJ whole genome shotgun (WGS) entry which is preliminary data.</text>
</comment>
<gene>
    <name evidence="1" type="ORF">BSCA_0888</name>
</gene>
<evidence type="ECO:0000313" key="2">
    <source>
        <dbReference type="Proteomes" id="UP000029033"/>
    </source>
</evidence>
<keyword evidence="1" id="KW-0378">Hydrolase</keyword>
<dbReference type="AlphaFoldDB" id="A0A087DHS1"/>
<dbReference type="GeneID" id="85165877"/>
<accession>A0A087DHS1</accession>
<reference evidence="1 2" key="1">
    <citation type="submission" date="2014-03" db="EMBL/GenBank/DDBJ databases">
        <title>Genomics of Bifidobacteria.</title>
        <authorList>
            <person name="Ventura M."/>
            <person name="Milani C."/>
            <person name="Lugli G.A."/>
        </authorList>
    </citation>
    <scope>NUCLEOTIDE SEQUENCE [LARGE SCALE GENOMIC DNA]</scope>
    <source>
        <strain evidence="1 2">LMG 21589</strain>
    </source>
</reference>
<dbReference type="EMBL" id="JGZO01000004">
    <property type="protein sequence ID" value="KFI95071.1"/>
    <property type="molecule type" value="Genomic_DNA"/>
</dbReference>
<keyword evidence="1" id="KW-0255">Endonuclease</keyword>
<keyword evidence="1" id="KW-0540">Nuclease</keyword>